<dbReference type="NCBIfam" id="NF033725">
    <property type="entry name" value="borfam_49"/>
    <property type="match status" value="1"/>
</dbReference>
<dbReference type="EMBL" id="CP028887">
    <property type="protein sequence ID" value="AYE36957.1"/>
    <property type="molecule type" value="Genomic_DNA"/>
</dbReference>
<dbReference type="AlphaFoldDB" id="A0A386PQH6"/>
<gene>
    <name evidence="3" type="ORF">DB313_05525</name>
</gene>
<dbReference type="OrthoDB" id="350469at2"/>
<dbReference type="InterPro" id="IPR058550">
    <property type="entry name" value="Plasmid_parti_N"/>
</dbReference>
<dbReference type="Pfam" id="PF25882">
    <property type="entry name" value="Plasmid_parti_C"/>
    <property type="match status" value="1"/>
</dbReference>
<name>A0A386PQH6_9SPIR</name>
<feature type="domain" description="Plasmid partition protein putative C-terminal" evidence="2">
    <location>
        <begin position="131"/>
        <end position="182"/>
    </location>
</feature>
<protein>
    <submittedName>
        <fullName evidence="3">Permease</fullName>
    </submittedName>
</protein>
<accession>A0A386PQH6</accession>
<proteinExistence type="predicted"/>
<sequence length="189" mass="22741">MKDIVLNNRIINKDDSPHLLNLEHEKTAHSHYLELKKRLKQNLKKEIYYKLDNILILKEIKDNEYYKIDGYKNFESFIKDYRLAKSQVYLYLRLADAVKEGFIEEKYIIEHGINKSIEMVKNKKQGIEESKQNPLKPLRFQLKNEESYNFYKKHAKFAAYLLDSIFSNKQELLQEFLNEFENLKSKKGK</sequence>
<evidence type="ECO:0000313" key="3">
    <source>
        <dbReference type="EMBL" id="AYE36957.1"/>
    </source>
</evidence>
<keyword evidence="4" id="KW-1185">Reference proteome</keyword>
<dbReference type="InterPro" id="IPR002596">
    <property type="entry name" value="Plasmid_parti"/>
</dbReference>
<evidence type="ECO:0000259" key="2">
    <source>
        <dbReference type="Pfam" id="PF25882"/>
    </source>
</evidence>
<dbReference type="InterPro" id="IPR058551">
    <property type="entry name" value="Plasmid_parti_C"/>
</dbReference>
<organism evidence="3 4">
    <name type="scientific">Borrelia turcica IST7</name>
    <dbReference type="NCBI Taxonomy" id="1104446"/>
    <lineage>
        <taxon>Bacteria</taxon>
        <taxon>Pseudomonadati</taxon>
        <taxon>Spirochaetota</taxon>
        <taxon>Spirochaetia</taxon>
        <taxon>Spirochaetales</taxon>
        <taxon>Borreliaceae</taxon>
        <taxon>Borrelia</taxon>
    </lineage>
</organism>
<geneLocation type="plasmid" evidence="4">
    <name>lp32-b</name>
</geneLocation>
<reference evidence="3 4" key="1">
    <citation type="journal article" date="2018" name="Infect. Genet. Evol.">
        <title>Genome-wide analysis of Borrelia turcica and 'Candidatus Borrelia tachyglossi' shows relapsing fever-like genomes with unique genomic links to Lyme disease Borrelia.</title>
        <authorList>
            <person name="Gofton A.W."/>
            <person name="Margos G."/>
            <person name="Fingerle V."/>
            <person name="Hepner S."/>
            <person name="Loh S.M."/>
            <person name="Ryan U."/>
            <person name="Irwin P."/>
            <person name="Oskam C.L."/>
        </authorList>
    </citation>
    <scope>NUCLEOTIDE SEQUENCE [LARGE SCALE GENOMIC DNA]</scope>
    <source>
        <strain evidence="3 4">IST7</strain>
        <plasmid evidence="3">lp32-B</plasmid>
    </source>
</reference>
<keyword evidence="3" id="KW-0614">Plasmid</keyword>
<dbReference type="KEGG" id="btur:DB313_05525"/>
<evidence type="ECO:0000313" key="4">
    <source>
        <dbReference type="Proteomes" id="UP000275571"/>
    </source>
</evidence>
<dbReference type="RefSeq" id="WP_120104877.1">
    <property type="nucleotide sequence ID" value="NZ_CP028887.1"/>
</dbReference>
<evidence type="ECO:0000259" key="1">
    <source>
        <dbReference type="Pfam" id="PF01672"/>
    </source>
</evidence>
<feature type="domain" description="Plasmid partition protein putative N-terminal" evidence="1">
    <location>
        <begin position="21"/>
        <end position="125"/>
    </location>
</feature>
<dbReference type="Proteomes" id="UP000275571">
    <property type="component" value="Plasmid lp32-B"/>
</dbReference>
<dbReference type="Pfam" id="PF01672">
    <property type="entry name" value="Plasmid_parti_N"/>
    <property type="match status" value="1"/>
</dbReference>